<dbReference type="OrthoDB" id="101298at2157"/>
<reference evidence="1 2" key="1">
    <citation type="submission" date="2019-06" db="EMBL/GenBank/DDBJ databases">
        <title>Thermococcus indicus sp. nov., a Fe(III)-reducing hyperthermophilic archaeon isolated from the Onnuri vent field of the Central Indian Ocean ridge.</title>
        <authorList>
            <person name="Lim J.K."/>
            <person name="Kim Y.J."/>
            <person name="Kwon K.K."/>
        </authorList>
    </citation>
    <scope>NUCLEOTIDE SEQUENCE [LARGE SCALE GENOMIC DNA]</scope>
    <source>
        <strain evidence="1 2">IOH1</strain>
    </source>
</reference>
<proteinExistence type="predicted"/>
<dbReference type="RefSeq" id="WP_139680380.1">
    <property type="nucleotide sequence ID" value="NZ_CP040846.1"/>
</dbReference>
<dbReference type="EMBL" id="CP040846">
    <property type="protein sequence ID" value="QDA31026.1"/>
    <property type="molecule type" value="Genomic_DNA"/>
</dbReference>
<accession>A0A4Y5SJN3</accession>
<sequence>MGGEELRFTGNWFVDAGILGFLNLMEEVYGWDLEELQKRINENREKVYYGYFPLAYFYNLAPRSQENKRILSQAIKEIETFDGDKHELLELIWWKYIAQLFTNVWIRKKLEMMHEKDLKNKSGKIKDPYNDNRYVEFVKKREELLNVVLKMEGNPIKEKKCADSIKKLIGKREVIKDGNHRLTLKDFEELIKLFSESSSPLNELLEECKVKTEEAIEIHKKLEEYLMKKWKELSSNSFVEYGSEKLKNSSKFYRLPIDSSFYHNYQFFNQSKGIIEQFRAFRDVLDGKIHHISRDVSKFLPSDNEFPNVSYTKFNIKPLQKVVEYLPVYLICVDKGMIDVNYSDIGKILFYGSDLKFAYTVNRKLKEWLKTLQDKNSIFRLTWRAVIDTIVETKSSYYLENMYIIQLNRNEKGQIIIPTQQTFVKVEYLGIPKLHASIILDDQIREALNTQMPIDILDKSKNKPKDKLKWSDFKKAWLLEVFISQRPMFPVVLRHSNFYLRIGKKPLLTSSLYALAIDAELRKPMGAGIFTWEFFERPKSAVSEIKEFYNDMQMALNVIKRISGQIRGKDILPQLFSALRRHNRNAFVNTLLKALLKANDKQAVALINSYLFKHVLNNDSSWEDFALALVIGLAGGGSSGES</sequence>
<evidence type="ECO:0000313" key="2">
    <source>
        <dbReference type="Proteomes" id="UP000306007"/>
    </source>
</evidence>
<organism evidence="1 2">
    <name type="scientific">Thermococcus indicus</name>
    <dbReference type="NCBI Taxonomy" id="2586643"/>
    <lineage>
        <taxon>Archaea</taxon>
        <taxon>Methanobacteriati</taxon>
        <taxon>Methanobacteriota</taxon>
        <taxon>Thermococci</taxon>
        <taxon>Thermococcales</taxon>
        <taxon>Thermococcaceae</taxon>
        <taxon>Thermococcus</taxon>
    </lineage>
</organism>
<evidence type="ECO:0000313" key="1">
    <source>
        <dbReference type="EMBL" id="QDA31026.1"/>
    </source>
</evidence>
<keyword evidence="2" id="KW-1185">Reference proteome</keyword>
<dbReference type="KEGG" id="tic:FH039_04630"/>
<name>A0A4Y5SJN3_9EURY</name>
<dbReference type="GeneID" id="40474444"/>
<dbReference type="AlphaFoldDB" id="A0A4Y5SJN3"/>
<gene>
    <name evidence="1" type="ORF">FH039_04630</name>
</gene>
<protein>
    <submittedName>
        <fullName evidence="1">Uncharacterized protein</fullName>
    </submittedName>
</protein>
<dbReference type="Proteomes" id="UP000306007">
    <property type="component" value="Chromosome"/>
</dbReference>